<proteinExistence type="predicted"/>
<dbReference type="SUPFAM" id="SSF47413">
    <property type="entry name" value="lambda repressor-like DNA-binding domains"/>
    <property type="match status" value="1"/>
</dbReference>
<dbReference type="PANTHER" id="PTHR30146">
    <property type="entry name" value="LACI-RELATED TRANSCRIPTIONAL REPRESSOR"/>
    <property type="match status" value="1"/>
</dbReference>
<dbReference type="Gene3D" id="1.10.260.40">
    <property type="entry name" value="lambda repressor-like DNA-binding domains"/>
    <property type="match status" value="1"/>
</dbReference>
<evidence type="ECO:0000259" key="5">
    <source>
        <dbReference type="PROSITE" id="PS50932"/>
    </source>
</evidence>
<feature type="domain" description="HTH lacI-type" evidence="5">
    <location>
        <begin position="93"/>
        <end position="147"/>
    </location>
</feature>
<evidence type="ECO:0000256" key="1">
    <source>
        <dbReference type="ARBA" id="ARBA00023015"/>
    </source>
</evidence>
<keyword evidence="2 6" id="KW-0238">DNA-binding</keyword>
<dbReference type="GO" id="GO:0003677">
    <property type="term" value="F:DNA binding"/>
    <property type="evidence" value="ECO:0007669"/>
    <property type="project" value="UniProtKB-KW"/>
</dbReference>
<sequence>MPAAPEPNRSRWPGRSPPSRRCRRRPAPSSGDSCRTRRDYRRSRPSWEPPAAVTTAGPRTAVLTPARRTDHDGCVNATPVEVPSPRPGRETAPSIRDVAAAAGVSRQTVSRVLNASPKVSAETRRTVMEVIERLRYRPNRVARALGTGRARGVTVVTSDTMLYGYASTLQGIEEAARVEGLAVGVRVVESDREGDVRGAADYVSDPSAGGVIVIAFDAAGIAVLRALPESLPAAAAVEPGVRGVARPAICLDEQQASAEATRHLLALGHRTVHHVAIPSESEHSGRQAGWRRALADAGAELPPVVPVGWDVRSAYEAGRVLAADAGVTAILCGNDHIALAVRRALFEAGKDVPGDVSIVGFDGVPGSEYWTPALTTVEMDFAGLGRATVAAVLAELAGASQPTVSLTPPRLVVRESTAPPRA</sequence>
<evidence type="ECO:0000256" key="4">
    <source>
        <dbReference type="SAM" id="MobiDB-lite"/>
    </source>
</evidence>
<accession>A0ABR8KUR4</accession>
<dbReference type="PROSITE" id="PS50932">
    <property type="entry name" value="HTH_LACI_2"/>
    <property type="match status" value="1"/>
</dbReference>
<dbReference type="InterPro" id="IPR028082">
    <property type="entry name" value="Peripla_BP_I"/>
</dbReference>
<dbReference type="CDD" id="cd01574">
    <property type="entry name" value="PBP1_LacI"/>
    <property type="match status" value="1"/>
</dbReference>
<keyword evidence="1" id="KW-0805">Transcription regulation</keyword>
<comment type="caution">
    <text evidence="6">The sequence shown here is derived from an EMBL/GenBank/DDBJ whole genome shotgun (WGS) entry which is preliminary data.</text>
</comment>
<dbReference type="InterPro" id="IPR010982">
    <property type="entry name" value="Lambda_DNA-bd_dom_sf"/>
</dbReference>
<evidence type="ECO:0000256" key="3">
    <source>
        <dbReference type="ARBA" id="ARBA00023163"/>
    </source>
</evidence>
<dbReference type="SMART" id="SM00354">
    <property type="entry name" value="HTH_LACI"/>
    <property type="match status" value="1"/>
</dbReference>
<organism evidence="6 7">
    <name type="scientific">Microbispora bryophytorum subsp. camponoti</name>
    <dbReference type="NCBI Taxonomy" id="1677852"/>
    <lineage>
        <taxon>Bacteria</taxon>
        <taxon>Bacillati</taxon>
        <taxon>Actinomycetota</taxon>
        <taxon>Actinomycetes</taxon>
        <taxon>Streptosporangiales</taxon>
        <taxon>Streptosporangiaceae</taxon>
        <taxon>Microbispora</taxon>
    </lineage>
</organism>
<evidence type="ECO:0000313" key="6">
    <source>
        <dbReference type="EMBL" id="MBD3142491.1"/>
    </source>
</evidence>
<keyword evidence="3" id="KW-0804">Transcription</keyword>
<gene>
    <name evidence="6" type="ORF">IEQ31_04740</name>
</gene>
<dbReference type="PROSITE" id="PS00356">
    <property type="entry name" value="HTH_LACI_1"/>
    <property type="match status" value="1"/>
</dbReference>
<dbReference type="SUPFAM" id="SSF53822">
    <property type="entry name" value="Periplasmic binding protein-like I"/>
    <property type="match status" value="1"/>
</dbReference>
<dbReference type="EMBL" id="JACXRZ010000003">
    <property type="protein sequence ID" value="MBD3142491.1"/>
    <property type="molecule type" value="Genomic_DNA"/>
</dbReference>
<dbReference type="PANTHER" id="PTHR30146:SF109">
    <property type="entry name" value="HTH-TYPE TRANSCRIPTIONAL REGULATOR GALS"/>
    <property type="match status" value="1"/>
</dbReference>
<protein>
    <submittedName>
        <fullName evidence="6">LacI family DNA-binding transcriptional regulator</fullName>
    </submittedName>
</protein>
<feature type="region of interest" description="Disordered" evidence="4">
    <location>
        <begin position="1"/>
        <end position="91"/>
    </location>
</feature>
<dbReference type="Pfam" id="PF00356">
    <property type="entry name" value="LacI"/>
    <property type="match status" value="1"/>
</dbReference>
<dbReference type="CDD" id="cd01392">
    <property type="entry name" value="HTH_LacI"/>
    <property type="match status" value="1"/>
</dbReference>
<reference evidence="6 7" key="1">
    <citation type="submission" date="2020-09" db="EMBL/GenBank/DDBJ databases">
        <title>Actinomycete isolated from the Camponotus japonicus Mayr.</title>
        <authorList>
            <person name="Gong X."/>
        </authorList>
    </citation>
    <scope>NUCLEOTIDE SEQUENCE [LARGE SCALE GENOMIC DNA]</scope>
    <source>
        <strain evidence="6 7">2C-HV3</strain>
    </source>
</reference>
<dbReference type="InterPro" id="IPR000843">
    <property type="entry name" value="HTH_LacI"/>
</dbReference>
<dbReference type="Proteomes" id="UP000653231">
    <property type="component" value="Unassembled WGS sequence"/>
</dbReference>
<name>A0ABR8KUR4_9ACTN</name>
<dbReference type="Pfam" id="PF13377">
    <property type="entry name" value="Peripla_BP_3"/>
    <property type="match status" value="1"/>
</dbReference>
<evidence type="ECO:0000313" key="7">
    <source>
        <dbReference type="Proteomes" id="UP000653231"/>
    </source>
</evidence>
<dbReference type="InterPro" id="IPR046335">
    <property type="entry name" value="LacI/GalR-like_sensor"/>
</dbReference>
<dbReference type="Gene3D" id="3.40.50.2300">
    <property type="match status" value="2"/>
</dbReference>
<dbReference type="PRINTS" id="PR00036">
    <property type="entry name" value="HTHLACI"/>
</dbReference>
<evidence type="ECO:0000256" key="2">
    <source>
        <dbReference type="ARBA" id="ARBA00023125"/>
    </source>
</evidence>
<keyword evidence="7" id="KW-1185">Reference proteome</keyword>